<accession>A0AA86SQ27</accession>
<sequence>MSFASKAIGSTGLGGGKDLEETLEARIAGCVTADDAYRFIKQKRTNEAEPSACKESGQIRTSAKTLQRPNNLKGELDSSPRGLQKGTAASFSGAKDSPTAIQAISRSPEEWDISGFAGAEFLSESEKKLCNEIRILPSYYLNMLQTMSLEISKGSVTKKSDAHKLFKVDRSKVDRVYDVLMKKGALQT</sequence>
<dbReference type="InterPro" id="IPR007526">
    <property type="entry name" value="SWIRM"/>
</dbReference>
<feature type="domain" description="SWIRM" evidence="2">
    <location>
        <begin position="102"/>
        <end position="188"/>
    </location>
</feature>
<evidence type="ECO:0000313" key="3">
    <source>
        <dbReference type="EMBL" id="CAJ1964786.1"/>
    </source>
</evidence>
<dbReference type="GO" id="GO:0006357">
    <property type="term" value="P:regulation of transcription by RNA polymerase II"/>
    <property type="evidence" value="ECO:0007669"/>
    <property type="project" value="TreeGrafter"/>
</dbReference>
<dbReference type="EMBL" id="OY731403">
    <property type="protein sequence ID" value="CAJ1964786.1"/>
    <property type="molecule type" value="Genomic_DNA"/>
</dbReference>
<dbReference type="Proteomes" id="UP001189624">
    <property type="component" value="Chromosome 6"/>
</dbReference>
<dbReference type="GO" id="GO:0003682">
    <property type="term" value="F:chromatin binding"/>
    <property type="evidence" value="ECO:0007669"/>
    <property type="project" value="TreeGrafter"/>
</dbReference>
<dbReference type="FunFam" id="1.10.10.10:FF:000087">
    <property type="entry name" value="Transcriptional adapter 2"/>
    <property type="match status" value="1"/>
</dbReference>
<evidence type="ECO:0000313" key="4">
    <source>
        <dbReference type="Proteomes" id="UP001189624"/>
    </source>
</evidence>
<dbReference type="Gene3D" id="1.10.10.10">
    <property type="entry name" value="Winged helix-like DNA-binding domain superfamily/Winged helix DNA-binding domain"/>
    <property type="match status" value="1"/>
</dbReference>
<dbReference type="InterPro" id="IPR036388">
    <property type="entry name" value="WH-like_DNA-bd_sf"/>
</dbReference>
<keyword evidence="4" id="KW-1185">Reference proteome</keyword>
<gene>
    <name evidence="3" type="ORF">AYBTSS11_LOCUS20505</name>
</gene>
<feature type="region of interest" description="Disordered" evidence="1">
    <location>
        <begin position="44"/>
        <end position="98"/>
    </location>
</feature>
<dbReference type="AlphaFoldDB" id="A0AA86SQ27"/>
<reference evidence="3" key="1">
    <citation type="submission" date="2023-10" db="EMBL/GenBank/DDBJ databases">
        <authorList>
            <person name="Domelevo Entfellner J.-B."/>
        </authorList>
    </citation>
    <scope>NUCLEOTIDE SEQUENCE</scope>
</reference>
<dbReference type="Gramene" id="rna-AYBTSS11_LOCUS20505">
    <property type="protein sequence ID" value="CAJ1964786.1"/>
    <property type="gene ID" value="gene-AYBTSS11_LOCUS20505"/>
</dbReference>
<evidence type="ECO:0000259" key="2">
    <source>
        <dbReference type="PROSITE" id="PS50934"/>
    </source>
</evidence>
<dbReference type="GO" id="GO:0003713">
    <property type="term" value="F:transcription coactivator activity"/>
    <property type="evidence" value="ECO:0007669"/>
    <property type="project" value="TreeGrafter"/>
</dbReference>
<dbReference type="SUPFAM" id="SSF46689">
    <property type="entry name" value="Homeodomain-like"/>
    <property type="match status" value="1"/>
</dbReference>
<dbReference type="GO" id="GO:0006338">
    <property type="term" value="P:chromatin remodeling"/>
    <property type="evidence" value="ECO:0007669"/>
    <property type="project" value="TreeGrafter"/>
</dbReference>
<feature type="compositionally biased region" description="Polar residues" evidence="1">
    <location>
        <begin position="58"/>
        <end position="70"/>
    </location>
</feature>
<dbReference type="PANTHER" id="PTHR12374:SF20">
    <property type="entry name" value="TRANSCRIPTIONAL ADAPTER 2-ALPHA"/>
    <property type="match status" value="1"/>
</dbReference>
<proteinExistence type="predicted"/>
<name>A0AA86SQ27_9FABA</name>
<evidence type="ECO:0000256" key="1">
    <source>
        <dbReference type="SAM" id="MobiDB-lite"/>
    </source>
</evidence>
<protein>
    <recommendedName>
        <fullName evidence="2">SWIRM domain-containing protein</fullName>
    </recommendedName>
</protein>
<dbReference type="GO" id="GO:0005634">
    <property type="term" value="C:nucleus"/>
    <property type="evidence" value="ECO:0007669"/>
    <property type="project" value="TreeGrafter"/>
</dbReference>
<organism evidence="3 4">
    <name type="scientific">Sphenostylis stenocarpa</name>
    <dbReference type="NCBI Taxonomy" id="92480"/>
    <lineage>
        <taxon>Eukaryota</taxon>
        <taxon>Viridiplantae</taxon>
        <taxon>Streptophyta</taxon>
        <taxon>Embryophyta</taxon>
        <taxon>Tracheophyta</taxon>
        <taxon>Spermatophyta</taxon>
        <taxon>Magnoliopsida</taxon>
        <taxon>eudicotyledons</taxon>
        <taxon>Gunneridae</taxon>
        <taxon>Pentapetalae</taxon>
        <taxon>rosids</taxon>
        <taxon>fabids</taxon>
        <taxon>Fabales</taxon>
        <taxon>Fabaceae</taxon>
        <taxon>Papilionoideae</taxon>
        <taxon>50 kb inversion clade</taxon>
        <taxon>NPAAA clade</taxon>
        <taxon>indigoferoid/millettioid clade</taxon>
        <taxon>Phaseoleae</taxon>
        <taxon>Sphenostylis</taxon>
    </lineage>
</organism>
<dbReference type="PANTHER" id="PTHR12374">
    <property type="entry name" value="TRANSCRIPTIONAL ADAPTOR 2 ADA2 -RELATED"/>
    <property type="match status" value="1"/>
</dbReference>
<dbReference type="PROSITE" id="PS50934">
    <property type="entry name" value="SWIRM"/>
    <property type="match status" value="1"/>
</dbReference>
<dbReference type="InterPro" id="IPR009057">
    <property type="entry name" value="Homeodomain-like_sf"/>
</dbReference>